<keyword evidence="3" id="KW-1185">Reference proteome</keyword>
<dbReference type="EMBL" id="KN835486">
    <property type="protein sequence ID" value="KIK36948.1"/>
    <property type="molecule type" value="Genomic_DNA"/>
</dbReference>
<reference evidence="2 3" key="1">
    <citation type="submission" date="2014-04" db="EMBL/GenBank/DDBJ databases">
        <authorList>
            <consortium name="DOE Joint Genome Institute"/>
            <person name="Kuo A."/>
            <person name="Ruytinx J."/>
            <person name="Rineau F."/>
            <person name="Colpaert J."/>
            <person name="Kohler A."/>
            <person name="Nagy L.G."/>
            <person name="Floudas D."/>
            <person name="Copeland A."/>
            <person name="Barry K.W."/>
            <person name="Cichocki N."/>
            <person name="Veneault-Fourrey C."/>
            <person name="LaButti K."/>
            <person name="Lindquist E.A."/>
            <person name="Lipzen A."/>
            <person name="Lundell T."/>
            <person name="Morin E."/>
            <person name="Murat C."/>
            <person name="Sun H."/>
            <person name="Tunlid A."/>
            <person name="Henrissat B."/>
            <person name="Grigoriev I.V."/>
            <person name="Hibbett D.S."/>
            <person name="Martin F."/>
            <person name="Nordberg H.P."/>
            <person name="Cantor M.N."/>
            <person name="Hua S.X."/>
        </authorList>
    </citation>
    <scope>NUCLEOTIDE SEQUENCE [LARGE SCALE GENOMIC DNA]</scope>
    <source>
        <strain evidence="2 3">UH-Slu-Lm8-n1</strain>
    </source>
</reference>
<organism evidence="2 3">
    <name type="scientific">Suillus luteus UH-Slu-Lm8-n1</name>
    <dbReference type="NCBI Taxonomy" id="930992"/>
    <lineage>
        <taxon>Eukaryota</taxon>
        <taxon>Fungi</taxon>
        <taxon>Dikarya</taxon>
        <taxon>Basidiomycota</taxon>
        <taxon>Agaricomycotina</taxon>
        <taxon>Agaricomycetes</taxon>
        <taxon>Agaricomycetidae</taxon>
        <taxon>Boletales</taxon>
        <taxon>Suillineae</taxon>
        <taxon>Suillaceae</taxon>
        <taxon>Suillus</taxon>
    </lineage>
</organism>
<accession>A0A0D0AYN0</accession>
<dbReference type="STRING" id="930992.A0A0D0AYN0"/>
<feature type="region of interest" description="Disordered" evidence="1">
    <location>
        <begin position="1"/>
        <end position="30"/>
    </location>
</feature>
<reference evidence="3" key="2">
    <citation type="submission" date="2015-01" db="EMBL/GenBank/DDBJ databases">
        <title>Evolutionary Origins and Diversification of the Mycorrhizal Mutualists.</title>
        <authorList>
            <consortium name="DOE Joint Genome Institute"/>
            <consortium name="Mycorrhizal Genomics Consortium"/>
            <person name="Kohler A."/>
            <person name="Kuo A."/>
            <person name="Nagy L.G."/>
            <person name="Floudas D."/>
            <person name="Copeland A."/>
            <person name="Barry K.W."/>
            <person name="Cichocki N."/>
            <person name="Veneault-Fourrey C."/>
            <person name="LaButti K."/>
            <person name="Lindquist E.A."/>
            <person name="Lipzen A."/>
            <person name="Lundell T."/>
            <person name="Morin E."/>
            <person name="Murat C."/>
            <person name="Riley R."/>
            <person name="Ohm R."/>
            <person name="Sun H."/>
            <person name="Tunlid A."/>
            <person name="Henrissat B."/>
            <person name="Grigoriev I.V."/>
            <person name="Hibbett D.S."/>
            <person name="Martin F."/>
        </authorList>
    </citation>
    <scope>NUCLEOTIDE SEQUENCE [LARGE SCALE GENOMIC DNA]</scope>
    <source>
        <strain evidence="3">UH-Slu-Lm8-n1</strain>
    </source>
</reference>
<gene>
    <name evidence="2" type="ORF">CY34DRAFT_16041</name>
</gene>
<protein>
    <submittedName>
        <fullName evidence="2">Uncharacterized protein</fullName>
    </submittedName>
</protein>
<evidence type="ECO:0000313" key="2">
    <source>
        <dbReference type="EMBL" id="KIK36948.1"/>
    </source>
</evidence>
<name>A0A0D0AYN0_9AGAM</name>
<sequence length="166" mass="18082">MPSEDPFADPGRRGPSHHLYPPQQPADISSPIVDEYALPPAEPVAVPLSAMHEVMLTNSVRRVTSGYTSSDGAGTGYFQNRDIPIETNEHLPLITRPGRSPTPPIVTAFSQPSPSIQSYQNAPLSTPRPYTHQSLLKAKTQRPNTNAKTLPTTPFTALIPMMDICE</sequence>
<dbReference type="AlphaFoldDB" id="A0A0D0AYN0"/>
<proteinExistence type="predicted"/>
<dbReference type="Proteomes" id="UP000054485">
    <property type="component" value="Unassembled WGS sequence"/>
</dbReference>
<dbReference type="InParanoid" id="A0A0D0AYN0"/>
<evidence type="ECO:0000313" key="3">
    <source>
        <dbReference type="Proteomes" id="UP000054485"/>
    </source>
</evidence>
<evidence type="ECO:0000256" key="1">
    <source>
        <dbReference type="SAM" id="MobiDB-lite"/>
    </source>
</evidence>
<dbReference type="HOGENOM" id="CLU_1603832_0_0_1"/>